<proteinExistence type="predicted"/>
<organism evidence="1 2">
    <name type="scientific">Persicimonas caeni</name>
    <dbReference type="NCBI Taxonomy" id="2292766"/>
    <lineage>
        <taxon>Bacteria</taxon>
        <taxon>Deltaproteobacteria</taxon>
        <taxon>Bradymonadales</taxon>
        <taxon>Bradymonadaceae</taxon>
        <taxon>Persicimonas</taxon>
    </lineage>
</organism>
<accession>A0A4Y6PV30</accession>
<evidence type="ECO:0000313" key="1">
    <source>
        <dbReference type="EMBL" id="QDG52103.1"/>
    </source>
</evidence>
<dbReference type="OrthoDB" id="1100000at2"/>
<protein>
    <submittedName>
        <fullName evidence="1">Uncharacterized protein</fullName>
    </submittedName>
</protein>
<gene>
    <name evidence="1" type="ORF">FIV42_15535</name>
</gene>
<dbReference type="AlphaFoldDB" id="A0A4Y6PV30"/>
<reference evidence="1 2" key="1">
    <citation type="submission" date="2019-06" db="EMBL/GenBank/DDBJ databases">
        <title>Persicimonas caeni gen. nov., sp. nov., a predatory bacterium isolated from solar saltern.</title>
        <authorList>
            <person name="Wang S."/>
        </authorList>
    </citation>
    <scope>NUCLEOTIDE SEQUENCE [LARGE SCALE GENOMIC DNA]</scope>
    <source>
        <strain evidence="1 2">YN101</strain>
    </source>
</reference>
<dbReference type="Proteomes" id="UP000315995">
    <property type="component" value="Chromosome"/>
</dbReference>
<name>A0A4Y6PV30_PERCE</name>
<evidence type="ECO:0000313" key="2">
    <source>
        <dbReference type="Proteomes" id="UP000315995"/>
    </source>
</evidence>
<sequence length="311" mass="35071">MHRPPQTRLDDLCRTERYFTSALLTGLLFHDNLRGVDEFFQWLIEQKELQVARVDDGKLVRPASIDTTGHLEVLTEFNIKRELSCYYPNELATLIADVNDCDDTVDVTDGQSVPDVVILAGNTLLVIEGKFFVSDQSPARINQQLCSQKEEIELMVRYLAPHIEQTCHAYLSPETNLELADYDCDLIISWEDIHTFAAGLVGENHYISKRLAAANARYRASRVGSTGGGINYSQRCGFAETMRLCKEHGEALLVGFSGGVSKLKSSSEAYLLERSYKLDSATDGKGKKKRSNWIRGDRFLKILNRHMELES</sequence>
<keyword evidence="2" id="KW-1185">Reference proteome</keyword>
<accession>A0A5B8Y6I8</accession>
<dbReference type="EMBL" id="CP041186">
    <property type="protein sequence ID" value="QDG52103.1"/>
    <property type="molecule type" value="Genomic_DNA"/>
</dbReference>
<dbReference type="RefSeq" id="WP_141198580.1">
    <property type="nucleotide sequence ID" value="NZ_CP041186.1"/>
</dbReference>